<proteinExistence type="predicted"/>
<gene>
    <name evidence="2" type="ORF">LCGC14_1218040</name>
</gene>
<protein>
    <submittedName>
        <fullName evidence="2">Uncharacterized protein</fullName>
    </submittedName>
</protein>
<reference evidence="2" key="1">
    <citation type="journal article" date="2015" name="Nature">
        <title>Complex archaea that bridge the gap between prokaryotes and eukaryotes.</title>
        <authorList>
            <person name="Spang A."/>
            <person name="Saw J.H."/>
            <person name="Jorgensen S.L."/>
            <person name="Zaremba-Niedzwiedzka K."/>
            <person name="Martijn J."/>
            <person name="Lind A.E."/>
            <person name="van Eijk R."/>
            <person name="Schleper C."/>
            <person name="Guy L."/>
            <person name="Ettema T.J."/>
        </authorList>
    </citation>
    <scope>NUCLEOTIDE SEQUENCE</scope>
</reference>
<dbReference type="AlphaFoldDB" id="A0A0F9LC54"/>
<feature type="region of interest" description="Disordered" evidence="1">
    <location>
        <begin position="60"/>
        <end position="82"/>
    </location>
</feature>
<evidence type="ECO:0000313" key="2">
    <source>
        <dbReference type="EMBL" id="KKM92474.1"/>
    </source>
</evidence>
<sequence length="82" mass="8889">MNTLIQRGCLMLPPEAPIPLIVPDEDGVVYVIEIPRMSAESFEFLVSLLDQYKRAIVKSPAEPAPAPGGDVGETNENPSRVV</sequence>
<name>A0A0F9LC54_9ZZZZ</name>
<evidence type="ECO:0000256" key="1">
    <source>
        <dbReference type="SAM" id="MobiDB-lite"/>
    </source>
</evidence>
<dbReference type="EMBL" id="LAZR01006387">
    <property type="protein sequence ID" value="KKM92474.1"/>
    <property type="molecule type" value="Genomic_DNA"/>
</dbReference>
<organism evidence="2">
    <name type="scientific">marine sediment metagenome</name>
    <dbReference type="NCBI Taxonomy" id="412755"/>
    <lineage>
        <taxon>unclassified sequences</taxon>
        <taxon>metagenomes</taxon>
        <taxon>ecological metagenomes</taxon>
    </lineage>
</organism>
<comment type="caution">
    <text evidence="2">The sequence shown here is derived from an EMBL/GenBank/DDBJ whole genome shotgun (WGS) entry which is preliminary data.</text>
</comment>
<accession>A0A0F9LC54</accession>